<keyword evidence="2" id="KW-1185">Reference proteome</keyword>
<proteinExistence type="predicted"/>
<organism evidence="1 2">
    <name type="scientific">Pseudarthrobacter humi</name>
    <dbReference type="NCBI Taxonomy" id="2952523"/>
    <lineage>
        <taxon>Bacteria</taxon>
        <taxon>Bacillati</taxon>
        <taxon>Actinomycetota</taxon>
        <taxon>Actinomycetes</taxon>
        <taxon>Micrococcales</taxon>
        <taxon>Micrococcaceae</taxon>
        <taxon>Pseudarthrobacter</taxon>
    </lineage>
</organism>
<evidence type="ECO:0000313" key="1">
    <source>
        <dbReference type="EMBL" id="MCP8999488.1"/>
    </source>
</evidence>
<dbReference type="Proteomes" id="UP001524318">
    <property type="component" value="Unassembled WGS sequence"/>
</dbReference>
<reference evidence="1 2" key="1">
    <citation type="submission" date="2022-06" db="EMBL/GenBank/DDBJ databases">
        <title>Pseudarthrobacter sp. strain RMG13 Genome sequencing and assembly.</title>
        <authorList>
            <person name="Kim I."/>
        </authorList>
    </citation>
    <scope>NUCLEOTIDE SEQUENCE [LARGE SCALE GENOMIC DNA]</scope>
    <source>
        <strain evidence="1 2">RMG13</strain>
    </source>
</reference>
<protein>
    <recommendedName>
        <fullName evidence="3">Alkylmercury lyase</fullName>
    </recommendedName>
</protein>
<dbReference type="EMBL" id="JANCLV010000003">
    <property type="protein sequence ID" value="MCP8999488.1"/>
    <property type="molecule type" value="Genomic_DNA"/>
</dbReference>
<evidence type="ECO:0000313" key="2">
    <source>
        <dbReference type="Proteomes" id="UP001524318"/>
    </source>
</evidence>
<sequence>MDYELRIIADCPNSAAALDLFVQVLAAEGVEGDVVVVELGSEEQAQTLGFHGSPSFIASGMDLFPSSAAPALTCRLYRHAGGLAGLPSPEDLKAAVQRVSVRP</sequence>
<dbReference type="RefSeq" id="WP_141140320.1">
    <property type="nucleotide sequence ID" value="NZ_JANCLV010000003.1"/>
</dbReference>
<accession>A0ABT1LP46</accession>
<gene>
    <name evidence="1" type="ORF">NFC73_07055</name>
</gene>
<comment type="caution">
    <text evidence="1">The sequence shown here is derived from an EMBL/GenBank/DDBJ whole genome shotgun (WGS) entry which is preliminary data.</text>
</comment>
<name>A0ABT1LP46_9MICC</name>
<evidence type="ECO:0008006" key="3">
    <source>
        <dbReference type="Google" id="ProtNLM"/>
    </source>
</evidence>